<accession>A0A1N6V5G4</accession>
<dbReference type="Gene3D" id="3.40.930.10">
    <property type="entry name" value="Mannitol-specific EII, Chain A"/>
    <property type="match status" value="1"/>
</dbReference>
<gene>
    <name evidence="2" type="ORF">B1B05_08920</name>
    <name evidence="3" type="ORF">SAMN05443094_103460</name>
</gene>
<dbReference type="Pfam" id="PF00359">
    <property type="entry name" value="PTS_EIIA_2"/>
    <property type="match status" value="1"/>
</dbReference>
<dbReference type="AlphaFoldDB" id="A0A1N6V5G4"/>
<dbReference type="EMBL" id="MWSK01000003">
    <property type="protein sequence ID" value="OXS78702.1"/>
    <property type="molecule type" value="Genomic_DNA"/>
</dbReference>
<sequence length="163" mass="17984">MGLMSNLLDKELIVLQSNAQHYSDVFKELGQTMIDKGYANANYIEGLLEREANFPTGIQVETAGIALPHTDASFVKKSKIGLLVLENPVQFGMMGGDGEKVQVNIVFLLGCSEGNQHLLALQKVIELIQDADFVEKILSLESKNEAYELLSSNLTIQLEEEVK</sequence>
<organism evidence="3 4">
    <name type="scientific">Domibacillus enclensis</name>
    <dbReference type="NCBI Taxonomy" id="1017273"/>
    <lineage>
        <taxon>Bacteria</taxon>
        <taxon>Bacillati</taxon>
        <taxon>Bacillota</taxon>
        <taxon>Bacilli</taxon>
        <taxon>Bacillales</taxon>
        <taxon>Bacillaceae</taxon>
        <taxon>Domibacillus</taxon>
    </lineage>
</organism>
<dbReference type="STRING" id="1017273.SAMN05443094_103460"/>
<dbReference type="Proteomes" id="UP000215545">
    <property type="component" value="Unassembled WGS sequence"/>
</dbReference>
<dbReference type="PANTHER" id="PTHR47738">
    <property type="entry name" value="PTS SYSTEM FRUCTOSE-LIKE EIIA COMPONENT-RELATED"/>
    <property type="match status" value="1"/>
</dbReference>
<evidence type="ECO:0000313" key="2">
    <source>
        <dbReference type="EMBL" id="OXS78702.1"/>
    </source>
</evidence>
<reference evidence="3 4" key="1">
    <citation type="submission" date="2017-01" db="EMBL/GenBank/DDBJ databases">
        <authorList>
            <person name="Mah S.A."/>
            <person name="Swanson W.J."/>
            <person name="Moy G.W."/>
            <person name="Vacquier V.D."/>
        </authorList>
    </citation>
    <scope>NUCLEOTIDE SEQUENCE [LARGE SCALE GENOMIC DNA]</scope>
    <source>
        <strain evidence="3 4">NIO-1016</strain>
    </source>
</reference>
<dbReference type="InterPro" id="IPR051541">
    <property type="entry name" value="PTS_SugarTrans_NitroReg"/>
</dbReference>
<dbReference type="InterPro" id="IPR002178">
    <property type="entry name" value="PTS_EIIA_type-2_dom"/>
</dbReference>
<evidence type="ECO:0000259" key="1">
    <source>
        <dbReference type="PROSITE" id="PS51094"/>
    </source>
</evidence>
<reference evidence="2" key="3">
    <citation type="submission" date="2017-03" db="EMBL/GenBank/DDBJ databases">
        <authorList>
            <person name="Dastager S.G."/>
            <person name="Neurgaonkar P.S."/>
            <person name="Dharne M.S."/>
        </authorList>
    </citation>
    <scope>NUCLEOTIDE SEQUENCE</scope>
    <source>
        <strain evidence="2">DSM 25145</strain>
    </source>
</reference>
<evidence type="ECO:0000313" key="3">
    <source>
        <dbReference type="EMBL" id="SIQ73052.1"/>
    </source>
</evidence>
<dbReference type="InterPro" id="IPR016152">
    <property type="entry name" value="PTrfase/Anion_transptr"/>
</dbReference>
<dbReference type="PROSITE" id="PS51094">
    <property type="entry name" value="PTS_EIIA_TYPE_2"/>
    <property type="match status" value="1"/>
</dbReference>
<keyword evidence="5" id="KW-1185">Reference proteome</keyword>
<dbReference type="PANTHER" id="PTHR47738:SF3">
    <property type="entry name" value="PHOSPHOTRANSFERASE SYSTEM MANNITOL_FRUCTOSE-SPECIFIC IIA DOMAIN CONTAINING PROTEIN"/>
    <property type="match status" value="1"/>
</dbReference>
<dbReference type="Proteomes" id="UP000186385">
    <property type="component" value="Unassembled WGS sequence"/>
</dbReference>
<name>A0A1N6V5G4_9BACI</name>
<evidence type="ECO:0000313" key="4">
    <source>
        <dbReference type="Proteomes" id="UP000186385"/>
    </source>
</evidence>
<evidence type="ECO:0000313" key="5">
    <source>
        <dbReference type="Proteomes" id="UP000215545"/>
    </source>
</evidence>
<feature type="domain" description="PTS EIIA type-2" evidence="1">
    <location>
        <begin position="6"/>
        <end position="153"/>
    </location>
</feature>
<protein>
    <submittedName>
        <fullName evidence="3">PTS system, galactitol-specific IIA component</fullName>
    </submittedName>
</protein>
<proteinExistence type="predicted"/>
<reference evidence="5" key="2">
    <citation type="submission" date="2017-03" db="EMBL/GenBank/DDBJ databases">
        <title>Bacillus sp. V-88(T) DSM27956, whole genome shotgun sequencing project.</title>
        <authorList>
            <person name="Dastager S.G."/>
            <person name="Neurgaonkar P.S."/>
            <person name="Dharne M.S."/>
        </authorList>
    </citation>
    <scope>NUCLEOTIDE SEQUENCE [LARGE SCALE GENOMIC DNA]</scope>
    <source>
        <strain evidence="5">DSM 25145</strain>
    </source>
</reference>
<dbReference type="EMBL" id="FTLX01000003">
    <property type="protein sequence ID" value="SIQ73052.1"/>
    <property type="molecule type" value="Genomic_DNA"/>
</dbReference>
<dbReference type="SUPFAM" id="SSF55804">
    <property type="entry name" value="Phoshotransferase/anion transport protein"/>
    <property type="match status" value="1"/>
</dbReference>
<dbReference type="CDD" id="cd00211">
    <property type="entry name" value="PTS_IIA_fru"/>
    <property type="match status" value="1"/>
</dbReference>